<evidence type="ECO:0000313" key="1">
    <source>
        <dbReference type="EMBL" id="MCV2231276.1"/>
    </source>
</evidence>
<proteinExistence type="predicted"/>
<name>A0ABT2Y3G2_9MOLU</name>
<dbReference type="InterPro" id="IPR011256">
    <property type="entry name" value="Reg_factor_effector_dom_sf"/>
</dbReference>
<dbReference type="PANTHER" id="PTHR11220:SF1">
    <property type="entry name" value="HEME-BINDING PROTEIN 2"/>
    <property type="match status" value="1"/>
</dbReference>
<reference evidence="1" key="1">
    <citation type="submission" date="2022-09" db="EMBL/GenBank/DDBJ databases">
        <title>Novel Mycoplasma species identified in domestic and wild animals.</title>
        <authorList>
            <person name="Volokhov D.V."/>
            <person name="Furtak V.A."/>
            <person name="Zagorodnyaya T.A."/>
        </authorList>
    </citation>
    <scope>NUCLEOTIDE SEQUENCE</scope>
    <source>
        <strain evidence="1">Oakley</strain>
    </source>
</reference>
<dbReference type="InterPro" id="IPR006917">
    <property type="entry name" value="SOUL_heme-bd"/>
</dbReference>
<protein>
    <submittedName>
        <fullName evidence="1">Heme-binding protein</fullName>
    </submittedName>
</protein>
<accession>A0ABT2Y3G2</accession>
<gene>
    <name evidence="1" type="ORF">N7548_00350</name>
</gene>
<organism evidence="1 2">
    <name type="scientific">Paracholeplasma manati</name>
    <dbReference type="NCBI Taxonomy" id="591373"/>
    <lineage>
        <taxon>Bacteria</taxon>
        <taxon>Bacillati</taxon>
        <taxon>Mycoplasmatota</taxon>
        <taxon>Mollicutes</taxon>
        <taxon>Acholeplasmatales</taxon>
        <taxon>Acholeplasmataceae</taxon>
        <taxon>Paracholeplasma</taxon>
    </lineage>
</organism>
<evidence type="ECO:0000313" key="2">
    <source>
        <dbReference type="Proteomes" id="UP001177160"/>
    </source>
</evidence>
<dbReference type="EMBL" id="JAOVQM010000001">
    <property type="protein sequence ID" value="MCV2231276.1"/>
    <property type="molecule type" value="Genomic_DNA"/>
</dbReference>
<dbReference type="PANTHER" id="PTHR11220">
    <property type="entry name" value="HEME-BINDING PROTEIN-RELATED"/>
    <property type="match status" value="1"/>
</dbReference>
<dbReference type="RefSeq" id="WP_263607389.1">
    <property type="nucleotide sequence ID" value="NZ_JAOVQM010000001.1"/>
</dbReference>
<dbReference type="Pfam" id="PF04832">
    <property type="entry name" value="SOUL"/>
    <property type="match status" value="1"/>
</dbReference>
<dbReference type="Proteomes" id="UP001177160">
    <property type="component" value="Unassembled WGS sequence"/>
</dbReference>
<comment type="caution">
    <text evidence="1">The sequence shown here is derived from an EMBL/GenBank/DDBJ whole genome shotgun (WGS) entry which is preliminary data.</text>
</comment>
<dbReference type="SUPFAM" id="SSF55136">
    <property type="entry name" value="Probable bacterial effector-binding domain"/>
    <property type="match status" value="1"/>
</dbReference>
<dbReference type="Gene3D" id="3.20.80.10">
    <property type="entry name" value="Regulatory factor, effector binding domain"/>
    <property type="match status" value="1"/>
</dbReference>
<sequence>MGFFETIRYTLIKKDKNIEIRQYDVFLLASTKTLSNKQFDSGFMNVFNYISGDNHTSEKISMTTPVVSYEEDDQLVTGFYVPSKYDKTNVPKPTSEHVFIQENEASIYAVIRFSGGWREKNFKVAEERLMDYLNQNHYEILSNRIIFRYQPPFIPGFLRRNEIAFKIKYT</sequence>
<keyword evidence="2" id="KW-1185">Reference proteome</keyword>